<evidence type="ECO:0000256" key="2">
    <source>
        <dbReference type="ARBA" id="ARBA00010139"/>
    </source>
</evidence>
<dbReference type="InterPro" id="IPR020946">
    <property type="entry name" value="Flavin_mOase-like"/>
</dbReference>
<comment type="similarity">
    <text evidence="1">Belongs to the FMO family.</text>
</comment>
<feature type="compositionally biased region" description="Low complexity" evidence="6">
    <location>
        <begin position="47"/>
        <end position="63"/>
    </location>
</feature>
<dbReference type="SUPFAM" id="SSF51905">
    <property type="entry name" value="FAD/NAD(P)-binding domain"/>
    <property type="match status" value="2"/>
</dbReference>
<evidence type="ECO:0000256" key="4">
    <source>
        <dbReference type="ARBA" id="ARBA00022827"/>
    </source>
</evidence>
<dbReference type="PRINTS" id="PR00419">
    <property type="entry name" value="ADXRDTASE"/>
</dbReference>
<dbReference type="AlphaFoldDB" id="A0A6M6JSP0"/>
<feature type="compositionally biased region" description="Basic residues" evidence="6">
    <location>
        <begin position="1"/>
        <end position="19"/>
    </location>
</feature>
<dbReference type="Proteomes" id="UP000505377">
    <property type="component" value="Chromosome"/>
</dbReference>
<reference evidence="7 8" key="1">
    <citation type="submission" date="2020-05" db="EMBL/GenBank/DDBJ databases">
        <authorList>
            <person name="Mo P."/>
        </authorList>
    </citation>
    <scope>NUCLEOTIDE SEQUENCE [LARGE SCALE GENOMIC DNA]</scope>
    <source>
        <strain evidence="7 8">Gen01</strain>
    </source>
</reference>
<sequence>MPHRTPRRPPGRRGLHARAGRLPVPAPRRGAHVPQPLRRGVPGDLGGLPRRAGALLPGAGRPATRAEGHLRDAGRHGRLRHRAPPAVRGVLTVRIAIIGAGVAGLTTAKVLQQAGHDVTVLDRAPDVGGVWSATRRYPGLTTQSPARQYSFSDFPMPDGLPEWPTGEQVQAWLAAYAAEFGVRPRLGTEVTAARPDGDGWALSVEGSEERFDRLVVANGVFCEPAVPAYPGVGEFTAAGGRLVAGTGFHDAEEARGRHVLVVGYGKSACDVTVPISGVAASTDVIARQVLWKVPRRIAGVVNFKMLLLTRMGEALFRYVRLRGVERFLHGPGDGLHRRLLRSLGTVSVRQFGLARHDLVPPGSMEDIVRGAIGLATEGFFEGVAEGRITVRRDRTITRLLARDGAPHAELDDGVVLPADLVVCATGFTQGVPFLPDAVRDAVLDDRGNFALYRQIRPVGVPGLYFNGYNSSFFSPLNAEMAAVWIAADLAGALDLPDDAAMARAVAEQTAFMDAATDGHHCRATKIIPFSMHNVDEVLGDLDLQIPARVRASHWLNPVDPTAYRGVTPALLARLAARPAPPRAAVEQPAVLP</sequence>
<keyword evidence="4" id="KW-0274">FAD</keyword>
<keyword evidence="8" id="KW-1185">Reference proteome</keyword>
<evidence type="ECO:0000256" key="1">
    <source>
        <dbReference type="ARBA" id="ARBA00009183"/>
    </source>
</evidence>
<proteinExistence type="inferred from homology"/>
<dbReference type="GO" id="GO:0050660">
    <property type="term" value="F:flavin adenine dinucleotide binding"/>
    <property type="evidence" value="ECO:0007669"/>
    <property type="project" value="InterPro"/>
</dbReference>
<dbReference type="PANTHER" id="PTHR23023">
    <property type="entry name" value="DIMETHYLANILINE MONOOXYGENASE"/>
    <property type="match status" value="1"/>
</dbReference>
<dbReference type="InterPro" id="IPR036188">
    <property type="entry name" value="FAD/NAD-bd_sf"/>
</dbReference>
<dbReference type="GO" id="GO:0050661">
    <property type="term" value="F:NADP binding"/>
    <property type="evidence" value="ECO:0007669"/>
    <property type="project" value="InterPro"/>
</dbReference>
<protein>
    <submittedName>
        <fullName evidence="7">NAD(P)/FAD-dependent oxidoreductase</fullName>
    </submittedName>
</protein>
<accession>A0A6M6JSP0</accession>
<evidence type="ECO:0000313" key="8">
    <source>
        <dbReference type="Proteomes" id="UP000505377"/>
    </source>
</evidence>
<evidence type="ECO:0000256" key="6">
    <source>
        <dbReference type="SAM" id="MobiDB-lite"/>
    </source>
</evidence>
<dbReference type="Pfam" id="PF00743">
    <property type="entry name" value="FMO-like"/>
    <property type="match status" value="1"/>
</dbReference>
<evidence type="ECO:0000256" key="5">
    <source>
        <dbReference type="ARBA" id="ARBA00023002"/>
    </source>
</evidence>
<feature type="compositionally biased region" description="Basic and acidic residues" evidence="6">
    <location>
        <begin position="64"/>
        <end position="75"/>
    </location>
</feature>
<dbReference type="GO" id="GO:0004499">
    <property type="term" value="F:N,N-dimethylaniline monooxygenase activity"/>
    <property type="evidence" value="ECO:0007669"/>
    <property type="project" value="InterPro"/>
</dbReference>
<name>A0A6M6JSP0_9PSEU</name>
<keyword evidence="3" id="KW-0285">Flavoprotein</keyword>
<gene>
    <name evidence="7" type="ORF">HOP40_05290</name>
</gene>
<feature type="region of interest" description="Disordered" evidence="6">
    <location>
        <begin position="1"/>
        <end position="81"/>
    </location>
</feature>
<organism evidence="7 8">
    <name type="scientific">Pseudonocardia broussonetiae</name>
    <dbReference type="NCBI Taxonomy" id="2736640"/>
    <lineage>
        <taxon>Bacteria</taxon>
        <taxon>Bacillati</taxon>
        <taxon>Actinomycetota</taxon>
        <taxon>Actinomycetes</taxon>
        <taxon>Pseudonocardiales</taxon>
        <taxon>Pseudonocardiaceae</taxon>
        <taxon>Pseudonocardia</taxon>
    </lineage>
</organism>
<evidence type="ECO:0000256" key="3">
    <source>
        <dbReference type="ARBA" id="ARBA00022630"/>
    </source>
</evidence>
<dbReference type="EMBL" id="CP053564">
    <property type="protein sequence ID" value="QJY50395.1"/>
    <property type="molecule type" value="Genomic_DNA"/>
</dbReference>
<dbReference type="Gene3D" id="3.50.50.60">
    <property type="entry name" value="FAD/NAD(P)-binding domain"/>
    <property type="match status" value="1"/>
</dbReference>
<dbReference type="InterPro" id="IPR050346">
    <property type="entry name" value="FMO-like"/>
</dbReference>
<comment type="similarity">
    <text evidence="2">Belongs to the FAD-binding monooxygenase family.</text>
</comment>
<evidence type="ECO:0000313" key="7">
    <source>
        <dbReference type="EMBL" id="QJY50395.1"/>
    </source>
</evidence>
<keyword evidence="5" id="KW-0560">Oxidoreductase</keyword>
<dbReference type="KEGG" id="pbro:HOP40_05290"/>